<sequence>MTVGAFLAAFSPRLRRRLTPEVRPYWRIMWWSLVVFGLSTVADAVFPMECAITGDAACTAAEMASELPWTHQVHTVTSSVATAALLVAVAVAMPVARRAGWHYGVLVIVAGALTLLGSVWLGVEMARPHLPFTPPWDSLIGASQRLQILGASLWLMRISRLLRLFIADSAFAVGSDSMATPSATDATDTTDTANTANTEVTGAGGERADAAPPLVLCAGLGLSSRVWKPMRRFLGVRRVIVAAHGVGRRPVTLEEEVRVLSDTLAAVPAGERVVVVGHSMWGLVAEAWARQHPDRVAGLVLLDSSVEEDPHPHSNRRPVAARSADVVDGLRLPRAGRLLRELAGYRGLIADLDTIRTQTPLPPVPVLVVVADRGALRADRSWVQRQQQLASRLRREHPWSDAGVRVEIVVPSSHLVMLDRPATVVALIESAFPSGSVGSPRPRPDVAR</sequence>
<keyword evidence="2" id="KW-0472">Membrane</keyword>
<feature type="transmembrane region" description="Helical" evidence="2">
    <location>
        <begin position="103"/>
        <end position="123"/>
    </location>
</feature>
<dbReference type="InterPro" id="IPR029058">
    <property type="entry name" value="AB_hydrolase_fold"/>
</dbReference>
<proteinExistence type="predicted"/>
<dbReference type="InterPro" id="IPR050266">
    <property type="entry name" value="AB_hydrolase_sf"/>
</dbReference>
<evidence type="ECO:0000256" key="1">
    <source>
        <dbReference type="SAM" id="MobiDB-lite"/>
    </source>
</evidence>
<feature type="transmembrane region" description="Helical" evidence="2">
    <location>
        <begin position="76"/>
        <end position="96"/>
    </location>
</feature>
<dbReference type="Pfam" id="PF06197">
    <property type="entry name" value="DUF998"/>
    <property type="match status" value="1"/>
</dbReference>
<evidence type="ECO:0000259" key="3">
    <source>
        <dbReference type="Pfam" id="PF00561"/>
    </source>
</evidence>
<keyword evidence="2" id="KW-1133">Transmembrane helix</keyword>
<accession>A0ABQ6IXR0</accession>
<evidence type="ECO:0000256" key="2">
    <source>
        <dbReference type="SAM" id="Phobius"/>
    </source>
</evidence>
<dbReference type="InterPro" id="IPR009339">
    <property type="entry name" value="DUF998"/>
</dbReference>
<gene>
    <name evidence="4" type="ORF">GCM10025883_35570</name>
</gene>
<evidence type="ECO:0000313" key="5">
    <source>
        <dbReference type="Proteomes" id="UP001157126"/>
    </source>
</evidence>
<feature type="transmembrane region" description="Helical" evidence="2">
    <location>
        <begin position="25"/>
        <end position="46"/>
    </location>
</feature>
<dbReference type="Proteomes" id="UP001157126">
    <property type="component" value="Unassembled WGS sequence"/>
</dbReference>
<name>A0ABQ6IXR0_9MICO</name>
<protein>
    <recommendedName>
        <fullName evidence="3">AB hydrolase-1 domain-containing protein</fullName>
    </recommendedName>
</protein>
<feature type="domain" description="AB hydrolase-1" evidence="3">
    <location>
        <begin position="212"/>
        <end position="333"/>
    </location>
</feature>
<feature type="region of interest" description="Disordered" evidence="1">
    <location>
        <begin position="180"/>
        <end position="205"/>
    </location>
</feature>
<dbReference type="InterPro" id="IPR000073">
    <property type="entry name" value="AB_hydrolase_1"/>
</dbReference>
<dbReference type="Pfam" id="PF00561">
    <property type="entry name" value="Abhydrolase_1"/>
    <property type="match status" value="1"/>
</dbReference>
<dbReference type="PANTHER" id="PTHR43798:SF33">
    <property type="entry name" value="HYDROLASE, PUTATIVE (AFU_ORTHOLOGUE AFUA_2G14860)-RELATED"/>
    <property type="match status" value="1"/>
</dbReference>
<feature type="compositionally biased region" description="Low complexity" evidence="1">
    <location>
        <begin position="183"/>
        <end position="198"/>
    </location>
</feature>
<dbReference type="Gene3D" id="3.40.50.1820">
    <property type="entry name" value="alpha/beta hydrolase"/>
    <property type="match status" value="1"/>
</dbReference>
<organism evidence="4 5">
    <name type="scientific">Mobilicoccus caccae</name>
    <dbReference type="NCBI Taxonomy" id="1859295"/>
    <lineage>
        <taxon>Bacteria</taxon>
        <taxon>Bacillati</taxon>
        <taxon>Actinomycetota</taxon>
        <taxon>Actinomycetes</taxon>
        <taxon>Micrococcales</taxon>
        <taxon>Dermatophilaceae</taxon>
        <taxon>Mobilicoccus</taxon>
    </lineage>
</organism>
<reference evidence="5" key="1">
    <citation type="journal article" date="2019" name="Int. J. Syst. Evol. Microbiol.">
        <title>The Global Catalogue of Microorganisms (GCM) 10K type strain sequencing project: providing services to taxonomists for standard genome sequencing and annotation.</title>
        <authorList>
            <consortium name="The Broad Institute Genomics Platform"/>
            <consortium name="The Broad Institute Genome Sequencing Center for Infectious Disease"/>
            <person name="Wu L."/>
            <person name="Ma J."/>
        </authorList>
    </citation>
    <scope>NUCLEOTIDE SEQUENCE [LARGE SCALE GENOMIC DNA]</scope>
    <source>
        <strain evidence="5">NBRC 113072</strain>
    </source>
</reference>
<comment type="caution">
    <text evidence="4">The sequence shown here is derived from an EMBL/GenBank/DDBJ whole genome shotgun (WGS) entry which is preliminary data.</text>
</comment>
<keyword evidence="2" id="KW-0812">Transmembrane</keyword>
<keyword evidence="5" id="KW-1185">Reference proteome</keyword>
<evidence type="ECO:0000313" key="4">
    <source>
        <dbReference type="EMBL" id="GMA41512.1"/>
    </source>
</evidence>
<dbReference type="EMBL" id="BSUO01000001">
    <property type="protein sequence ID" value="GMA41512.1"/>
    <property type="molecule type" value="Genomic_DNA"/>
</dbReference>
<dbReference type="PANTHER" id="PTHR43798">
    <property type="entry name" value="MONOACYLGLYCEROL LIPASE"/>
    <property type="match status" value="1"/>
</dbReference>
<dbReference type="SUPFAM" id="SSF53474">
    <property type="entry name" value="alpha/beta-Hydrolases"/>
    <property type="match status" value="1"/>
</dbReference>